<dbReference type="STRING" id="2282107.A0A286UMM7"/>
<dbReference type="SUPFAM" id="SSF103473">
    <property type="entry name" value="MFS general substrate transporter"/>
    <property type="match status" value="1"/>
</dbReference>
<sequence length="378" mass="42066">MAEISPAQSLKEKIGVIKHVPVEDPDAEFGGIEERRRIERKLLWKLDCRMFIVVIMHILDHTDKNSATAARLRGFEEDLNLKGQEFNTLLSILYIGYILMQVPSFTGALLTRFFLGFVESTFYPGALFLLSKWWLFFIEGGLTVAFALFAIIILPDFPTTTRWLSPQEKSLALKRMEEDGGINIGDQDEPENSSSTSSLIDGESGKGSNNNINISKSEETFFKRFCLGLRLAISDWKVWWLSVTLTSEVMALSFNAFFPTLTATLGFNRTVTLVLAAPPWFAAAFVSFFNARHSDKSEERFYHIIGPLAIGIVGFIIAISTMNLAARYISLFLMSLSYAGLIVLFAWISNTIARPASKRAVALALSNCVSQLGNIAGS</sequence>
<proteinExistence type="predicted"/>
<accession>A0A286UMM7</accession>
<feature type="transmembrane region" description="Helical" evidence="7">
    <location>
        <begin position="270"/>
        <end position="289"/>
    </location>
</feature>
<feature type="transmembrane region" description="Helical" evidence="7">
    <location>
        <begin position="134"/>
        <end position="154"/>
    </location>
</feature>
<evidence type="ECO:0000256" key="1">
    <source>
        <dbReference type="ARBA" id="ARBA00004141"/>
    </source>
</evidence>
<comment type="subcellular location">
    <subcellularLocation>
        <location evidence="1">Membrane</location>
        <topology evidence="1">Multi-pass membrane protein</topology>
    </subcellularLocation>
</comment>
<keyword evidence="9" id="KW-1185">Reference proteome</keyword>
<reference evidence="8 9" key="1">
    <citation type="journal article" date="2017" name="Mol. Ecol.">
        <title>Comparative and population genomic landscape of Phellinus noxius: A hypervariable fungus causing root rot in trees.</title>
        <authorList>
            <person name="Chung C.L."/>
            <person name="Lee T.J."/>
            <person name="Akiba M."/>
            <person name="Lee H.H."/>
            <person name="Kuo T.H."/>
            <person name="Liu D."/>
            <person name="Ke H.M."/>
            <person name="Yokoi T."/>
            <person name="Roa M.B."/>
            <person name="Lu M.J."/>
            <person name="Chang Y.Y."/>
            <person name="Ann P.J."/>
            <person name="Tsai J.N."/>
            <person name="Chen C.Y."/>
            <person name="Tzean S.S."/>
            <person name="Ota Y."/>
            <person name="Hattori T."/>
            <person name="Sahashi N."/>
            <person name="Liou R.F."/>
            <person name="Kikuchi T."/>
            <person name="Tsai I.J."/>
        </authorList>
    </citation>
    <scope>NUCLEOTIDE SEQUENCE [LARGE SCALE GENOMIC DNA]</scope>
    <source>
        <strain evidence="8 9">FFPRI411160</strain>
    </source>
</reference>
<evidence type="ECO:0000256" key="5">
    <source>
        <dbReference type="ARBA" id="ARBA00023136"/>
    </source>
</evidence>
<dbReference type="InterPro" id="IPR036259">
    <property type="entry name" value="MFS_trans_sf"/>
</dbReference>
<keyword evidence="4 7" id="KW-1133">Transmembrane helix</keyword>
<feature type="transmembrane region" description="Helical" evidence="7">
    <location>
        <begin position="238"/>
        <end position="258"/>
    </location>
</feature>
<comment type="caution">
    <text evidence="8">The sequence shown here is derived from an EMBL/GenBank/DDBJ whole genome shotgun (WGS) entry which is preliminary data.</text>
</comment>
<evidence type="ECO:0000256" key="3">
    <source>
        <dbReference type="ARBA" id="ARBA00022692"/>
    </source>
</evidence>
<dbReference type="EMBL" id="NBII01000003">
    <property type="protein sequence ID" value="PAV20853.1"/>
    <property type="molecule type" value="Genomic_DNA"/>
</dbReference>
<feature type="transmembrane region" description="Helical" evidence="7">
    <location>
        <begin position="301"/>
        <end position="322"/>
    </location>
</feature>
<dbReference type="Gene3D" id="1.20.1250.20">
    <property type="entry name" value="MFS general substrate transporter like domains"/>
    <property type="match status" value="1"/>
</dbReference>
<evidence type="ECO:0000256" key="4">
    <source>
        <dbReference type="ARBA" id="ARBA00022989"/>
    </source>
</evidence>
<dbReference type="GO" id="GO:0016020">
    <property type="term" value="C:membrane"/>
    <property type="evidence" value="ECO:0007669"/>
    <property type="project" value="UniProtKB-SubCell"/>
</dbReference>
<dbReference type="Proteomes" id="UP000217199">
    <property type="component" value="Unassembled WGS sequence"/>
</dbReference>
<dbReference type="InParanoid" id="A0A286UMM7"/>
<dbReference type="PANTHER" id="PTHR43791">
    <property type="entry name" value="PERMEASE-RELATED"/>
    <property type="match status" value="1"/>
</dbReference>
<dbReference type="PANTHER" id="PTHR43791:SF6">
    <property type="entry name" value="TRANSPORTER, PUTATIVE (AFU_ORTHOLOGUE AFUA_1G16690)-RELATED"/>
    <property type="match status" value="1"/>
</dbReference>
<dbReference type="OrthoDB" id="2985014at2759"/>
<protein>
    <submittedName>
        <fullName evidence="8">MFS general substrate transporter</fullName>
    </submittedName>
</protein>
<feature type="region of interest" description="Disordered" evidence="6">
    <location>
        <begin position="182"/>
        <end position="211"/>
    </location>
</feature>
<evidence type="ECO:0000256" key="6">
    <source>
        <dbReference type="SAM" id="MobiDB-lite"/>
    </source>
</evidence>
<dbReference type="AlphaFoldDB" id="A0A286UMM7"/>
<dbReference type="GO" id="GO:0022857">
    <property type="term" value="F:transmembrane transporter activity"/>
    <property type="evidence" value="ECO:0007669"/>
    <property type="project" value="InterPro"/>
</dbReference>
<keyword evidence="2" id="KW-0813">Transport</keyword>
<dbReference type="InterPro" id="IPR011701">
    <property type="entry name" value="MFS"/>
</dbReference>
<dbReference type="Pfam" id="PF07690">
    <property type="entry name" value="MFS_1"/>
    <property type="match status" value="1"/>
</dbReference>
<organism evidence="8 9">
    <name type="scientific">Pyrrhoderma noxium</name>
    <dbReference type="NCBI Taxonomy" id="2282107"/>
    <lineage>
        <taxon>Eukaryota</taxon>
        <taxon>Fungi</taxon>
        <taxon>Dikarya</taxon>
        <taxon>Basidiomycota</taxon>
        <taxon>Agaricomycotina</taxon>
        <taxon>Agaricomycetes</taxon>
        <taxon>Hymenochaetales</taxon>
        <taxon>Hymenochaetaceae</taxon>
        <taxon>Pyrrhoderma</taxon>
    </lineage>
</organism>
<feature type="transmembrane region" description="Helical" evidence="7">
    <location>
        <begin position="328"/>
        <end position="349"/>
    </location>
</feature>
<evidence type="ECO:0000313" key="9">
    <source>
        <dbReference type="Proteomes" id="UP000217199"/>
    </source>
</evidence>
<gene>
    <name evidence="8" type="ORF">PNOK_0348000</name>
</gene>
<evidence type="ECO:0000256" key="2">
    <source>
        <dbReference type="ARBA" id="ARBA00022448"/>
    </source>
</evidence>
<evidence type="ECO:0000256" key="7">
    <source>
        <dbReference type="SAM" id="Phobius"/>
    </source>
</evidence>
<feature type="transmembrane region" description="Helical" evidence="7">
    <location>
        <begin position="92"/>
        <end position="114"/>
    </location>
</feature>
<name>A0A286UMM7_9AGAM</name>
<evidence type="ECO:0000313" key="8">
    <source>
        <dbReference type="EMBL" id="PAV20853.1"/>
    </source>
</evidence>
<keyword evidence="5 7" id="KW-0472">Membrane</keyword>
<keyword evidence="3 7" id="KW-0812">Transmembrane</keyword>